<protein>
    <submittedName>
        <fullName evidence="3">Uncharacterized protein</fullName>
    </submittedName>
</protein>
<sequence length="85" mass="9527">MGSVGTAGLRQEWHLILRPSVAQLRIRLFCRTAEVLPRPSYPVRSGQPNKRRQLLADRDEAEHSAGVPRASAYLCGAHNETPRRP</sequence>
<proteinExistence type="predicted"/>
<feature type="compositionally biased region" description="Basic and acidic residues" evidence="1">
    <location>
        <begin position="54"/>
        <end position="63"/>
    </location>
</feature>
<reference evidence="3" key="1">
    <citation type="submission" date="2019-12" db="UniProtKB">
        <authorList>
            <consortium name="WormBaseParasite"/>
        </authorList>
    </citation>
    <scope>IDENTIFICATION</scope>
</reference>
<organism evidence="2 3">
    <name type="scientific">Trichuris muris</name>
    <name type="common">Mouse whipworm</name>
    <dbReference type="NCBI Taxonomy" id="70415"/>
    <lineage>
        <taxon>Eukaryota</taxon>
        <taxon>Metazoa</taxon>
        <taxon>Ecdysozoa</taxon>
        <taxon>Nematoda</taxon>
        <taxon>Enoplea</taxon>
        <taxon>Dorylaimia</taxon>
        <taxon>Trichinellida</taxon>
        <taxon>Trichuridae</taxon>
        <taxon>Trichuris</taxon>
    </lineage>
</organism>
<name>A0A5S6QQP5_TRIMR</name>
<evidence type="ECO:0000313" key="3">
    <source>
        <dbReference type="WBParaSite" id="TMUE_2000009478.1"/>
    </source>
</evidence>
<accession>A0A5S6QQP5</accession>
<dbReference type="Proteomes" id="UP000046395">
    <property type="component" value="Unassembled WGS sequence"/>
</dbReference>
<dbReference type="WBParaSite" id="TMUE_2000009478.1">
    <property type="protein sequence ID" value="TMUE_2000009478.1"/>
    <property type="gene ID" value="WBGene00288229"/>
</dbReference>
<evidence type="ECO:0000313" key="2">
    <source>
        <dbReference type="Proteomes" id="UP000046395"/>
    </source>
</evidence>
<evidence type="ECO:0000256" key="1">
    <source>
        <dbReference type="SAM" id="MobiDB-lite"/>
    </source>
</evidence>
<keyword evidence="2" id="KW-1185">Reference proteome</keyword>
<dbReference type="AlphaFoldDB" id="A0A5S6QQP5"/>
<feature type="region of interest" description="Disordered" evidence="1">
    <location>
        <begin position="39"/>
        <end position="85"/>
    </location>
</feature>